<evidence type="ECO:0000256" key="1">
    <source>
        <dbReference type="SAM" id="MobiDB-lite"/>
    </source>
</evidence>
<feature type="domain" description="DUF31" evidence="3">
    <location>
        <begin position="278"/>
        <end position="737"/>
    </location>
</feature>
<dbReference type="RefSeq" id="WP_060913341.1">
    <property type="nucleotide sequence ID" value="NZ_LR215010.1"/>
</dbReference>
<feature type="compositionally biased region" description="Low complexity" evidence="1">
    <location>
        <begin position="31"/>
        <end position="43"/>
    </location>
</feature>
<evidence type="ECO:0000259" key="3">
    <source>
        <dbReference type="Pfam" id="PF01732"/>
    </source>
</evidence>
<sequence length="818" mass="93168">MNSKKMKKILSGLLMTSSFLGFSTVISCGDNKNNTNNASNTENKPNDPTPGSQNPGVSDPNAIPKSELEKKTFDDLFRFTNEFGAPLSYKSLSIQQFFNNIDEGKLNISKIDEKTPLTFLNARQEGNSAKLFFIYNNKENEIVTYTISGFEGAHYDLSGPKVPASKFGSYVNSTLEERYKQDAEEYDQGLNRNSEPRNNLNATSETIAKFDEKAKSLGLPSYDRSNKMGMTIPKYDSSGNVVGLDLKLSETGKGPSWVDNYGKDGPKNRGLARTITNQTYANIALQTFQFNITNWNVSPDESVRKLVQQALRNDENVSLFINMLDNQKEKERLLGVYERNKTVMGVVKEVINQTWEQMKKDKGGEDQAAVFYTQYIKDQRKKLSDRVNALQIDQKIKDRINKRIDDTTDFYDLENFWNTRGGADGTAWIMDYELTTDGSYPMKWYFATNLHVLDGVDSSNIESFGLTRLNKSTPSLFNKLKTNEFDRGKFTHYGIETPSALTRIFDGRDYLTKDPVEFLADKSFDKKEFIDIAIFEIDFTKTKYTKEQVQDITNDYANWDESKKAQFANYDYLSNYEKINIPLASKNIKNLENYDSLYILGFPKTQAGPFLDYFLDRYEDEDLLKNARWSFSLWTNASYDLYNKPAPTDENTKFLADQGYGLSYNIGYRTFTNKPGITDQFLSFPVTGKAPYHSTDDNKDYISMNLAYLPKRYVPGGGASGSSVRTKDNKIVAIFHTANEIANTGVAAALRSNGFDYKGLYGTYNLPQYDIIYGTGKDQKNSYRHEMLNKNKGNTWLFKNGFQSENVPTEFKFTEKQS</sequence>
<gene>
    <name evidence="4" type="ORF">NCTC10146_00679</name>
</gene>
<evidence type="ECO:0000256" key="2">
    <source>
        <dbReference type="SAM" id="SignalP"/>
    </source>
</evidence>
<dbReference type="Proteomes" id="UP000290495">
    <property type="component" value="Chromosome"/>
</dbReference>
<organism evidence="4 5">
    <name type="scientific">Mycoplasmopsis canis</name>
    <dbReference type="NCBI Taxonomy" id="29555"/>
    <lineage>
        <taxon>Bacteria</taxon>
        <taxon>Bacillati</taxon>
        <taxon>Mycoplasmatota</taxon>
        <taxon>Mycoplasmoidales</taxon>
        <taxon>Metamycoplasmataceae</taxon>
        <taxon>Mycoplasmopsis</taxon>
    </lineage>
</organism>
<dbReference type="Pfam" id="PF01732">
    <property type="entry name" value="Mycop_pep_DUF31"/>
    <property type="match status" value="1"/>
</dbReference>
<dbReference type="AlphaFoldDB" id="A0A449ARR9"/>
<reference evidence="4 5" key="1">
    <citation type="submission" date="2019-01" db="EMBL/GenBank/DDBJ databases">
        <authorList>
            <consortium name="Pathogen Informatics"/>
        </authorList>
    </citation>
    <scope>NUCLEOTIDE SEQUENCE [LARGE SCALE GENOMIC DNA]</scope>
    <source>
        <strain evidence="4 5">NCTC10146</strain>
    </source>
</reference>
<proteinExistence type="predicted"/>
<protein>
    <submittedName>
        <fullName evidence="4">Membrane-associated lipoprotein</fullName>
    </submittedName>
</protein>
<accession>A0A449ARR9</accession>
<feature type="region of interest" description="Disordered" evidence="1">
    <location>
        <begin position="31"/>
        <end position="64"/>
    </location>
</feature>
<dbReference type="EMBL" id="LR215010">
    <property type="protein sequence ID" value="VEU69191.1"/>
    <property type="molecule type" value="Genomic_DNA"/>
</dbReference>
<dbReference type="NCBIfam" id="NF045841">
    <property type="entry name" value="Ig_SerProt_MIP"/>
    <property type="match status" value="1"/>
</dbReference>
<feature type="chain" id="PRO_5019500435" evidence="2">
    <location>
        <begin position="24"/>
        <end position="818"/>
    </location>
</feature>
<dbReference type="NCBIfam" id="NF045842">
    <property type="entry name" value="MIP_near_MIB"/>
    <property type="match status" value="1"/>
</dbReference>
<evidence type="ECO:0000313" key="4">
    <source>
        <dbReference type="EMBL" id="VEU69191.1"/>
    </source>
</evidence>
<keyword evidence="4" id="KW-0449">Lipoprotein</keyword>
<name>A0A449ARR9_9BACT</name>
<keyword evidence="2" id="KW-0732">Signal</keyword>
<evidence type="ECO:0000313" key="5">
    <source>
        <dbReference type="Proteomes" id="UP000290495"/>
    </source>
</evidence>
<feature type="signal peptide" evidence="2">
    <location>
        <begin position="1"/>
        <end position="23"/>
    </location>
</feature>
<dbReference type="InterPro" id="IPR022382">
    <property type="entry name" value="Mycoplasma_peptidase_DUF31"/>
</dbReference>
<dbReference type="PROSITE" id="PS51257">
    <property type="entry name" value="PROKAR_LIPOPROTEIN"/>
    <property type="match status" value="1"/>
</dbReference>